<dbReference type="AlphaFoldDB" id="E2PUE7"/>
<evidence type="ECO:0000256" key="7">
    <source>
        <dbReference type="ARBA" id="ARBA00022605"/>
    </source>
</evidence>
<dbReference type="FunFam" id="3.40.640.10:FF:000076">
    <property type="entry name" value="N-succinyldiaminopimelate aminotransferase DapC"/>
    <property type="match status" value="1"/>
</dbReference>
<dbReference type="EC" id="2.6.1.17" evidence="13"/>
<dbReference type="eggNOG" id="COG0436">
    <property type="taxonomic scope" value="Bacteria"/>
</dbReference>
<evidence type="ECO:0000313" key="18">
    <source>
        <dbReference type="EMBL" id="EFG07726.1"/>
    </source>
</evidence>
<dbReference type="SUPFAM" id="SSF53383">
    <property type="entry name" value="PLP-dependent transferases"/>
    <property type="match status" value="1"/>
</dbReference>
<comment type="similarity">
    <text evidence="3">Belongs to the class-III pyridoxal-phosphate-dependent aminotransferase family.</text>
</comment>
<reference evidence="18 19" key="1">
    <citation type="journal article" date="2010" name="Genome Biol. Evol.">
        <title>The sequence of a 1.8-mb bacterial linear plasmid reveals a rich evolutionary reservoir of secondary metabolic pathways.</title>
        <authorList>
            <person name="Medema M.H."/>
            <person name="Trefzer A."/>
            <person name="Kovalchuk A."/>
            <person name="van den Berg M."/>
            <person name="Mueller U."/>
            <person name="Heijne W."/>
            <person name="Wu L."/>
            <person name="Alam M.T."/>
            <person name="Ronning C.M."/>
            <person name="Nierman W.C."/>
            <person name="Bovenberg R.A.L."/>
            <person name="Breitling R."/>
            <person name="Takano E."/>
        </authorList>
    </citation>
    <scope>NUCLEOTIDE SEQUENCE [LARGE SCALE GENOMIC DNA]</scope>
    <source>
        <strain evidence="19">ATCC 27064 / DSM 738 / JCM 4710 / NBRC 13307 / NCIMB 12785 / NRRL 3585 / VKM Ac-602</strain>
    </source>
</reference>
<gene>
    <name evidence="18" type="primary">dapC</name>
    <name evidence="18" type="ORF">SCLAV_2654</name>
</gene>
<dbReference type="GO" id="GO:0016212">
    <property type="term" value="F:kynurenine-oxoglutarate transaminase activity"/>
    <property type="evidence" value="ECO:0007669"/>
    <property type="project" value="TreeGrafter"/>
</dbReference>
<evidence type="ECO:0000259" key="17">
    <source>
        <dbReference type="Pfam" id="PF00155"/>
    </source>
</evidence>
<feature type="region of interest" description="Disordered" evidence="16">
    <location>
        <begin position="24"/>
        <end position="50"/>
    </location>
</feature>
<comment type="cofactor">
    <cofactor evidence="1">
        <name>pyridoxal 5'-phosphate</name>
        <dbReference type="ChEBI" id="CHEBI:597326"/>
    </cofactor>
</comment>
<feature type="domain" description="Aminotransferase class I/classII large" evidence="17">
    <location>
        <begin position="79"/>
        <end position="433"/>
    </location>
</feature>
<evidence type="ECO:0000256" key="13">
    <source>
        <dbReference type="ARBA" id="ARBA00066978"/>
    </source>
</evidence>
<keyword evidence="6 18" id="KW-0032">Aminotransferase</keyword>
<keyword evidence="8 18" id="KW-0808">Transferase</keyword>
<evidence type="ECO:0000256" key="11">
    <source>
        <dbReference type="ARBA" id="ARBA00055496"/>
    </source>
</evidence>
<comment type="catalytic activity">
    <reaction evidence="10">
        <text>N-succinyl-(2S,6S)-2,6-diaminopimelate + 2-oxoglutarate = (S)-2-succinylamino-6-oxoheptanedioate + L-glutamate</text>
        <dbReference type="Rhea" id="RHEA:11960"/>
        <dbReference type="ChEBI" id="CHEBI:15685"/>
        <dbReference type="ChEBI" id="CHEBI:16810"/>
        <dbReference type="ChEBI" id="CHEBI:29985"/>
        <dbReference type="ChEBI" id="CHEBI:58087"/>
        <dbReference type="EC" id="2.6.1.17"/>
    </reaction>
</comment>
<evidence type="ECO:0000256" key="4">
    <source>
        <dbReference type="ARBA" id="ARBA00011738"/>
    </source>
</evidence>
<keyword evidence="9" id="KW-0663">Pyridoxal phosphate</keyword>
<dbReference type="Proteomes" id="UP000002357">
    <property type="component" value="Chromosome"/>
</dbReference>
<evidence type="ECO:0000313" key="19">
    <source>
        <dbReference type="Proteomes" id="UP000002357"/>
    </source>
</evidence>
<comment type="subunit">
    <text evidence="4">Homodimer.</text>
</comment>
<dbReference type="GO" id="GO:0009016">
    <property type="term" value="F:succinyldiaminopimelate transaminase activity"/>
    <property type="evidence" value="ECO:0007669"/>
    <property type="project" value="UniProtKB-EC"/>
</dbReference>
<dbReference type="NCBIfam" id="NF005855">
    <property type="entry name" value="PRK07777.1"/>
    <property type="match status" value="1"/>
</dbReference>
<dbReference type="InterPro" id="IPR015421">
    <property type="entry name" value="PyrdxlP-dep_Trfase_major"/>
</dbReference>
<proteinExistence type="inferred from homology"/>
<comment type="pathway">
    <text evidence="12">Amino-acid biosynthesis; L-lysine biosynthesis via DAP pathway; LL-2,6-diaminopimelate from (S)-tetrahydrodipicolinate (succinylase route): step 2/3.</text>
</comment>
<dbReference type="Pfam" id="PF00155">
    <property type="entry name" value="Aminotran_1_2"/>
    <property type="match status" value="1"/>
</dbReference>
<accession>E2PUE7</accession>
<comment type="subcellular location">
    <subcellularLocation>
        <location evidence="2">Cytoplasm</location>
    </subcellularLocation>
</comment>
<dbReference type="InterPro" id="IPR004839">
    <property type="entry name" value="Aminotransferase_I/II_large"/>
</dbReference>
<evidence type="ECO:0000256" key="15">
    <source>
        <dbReference type="ARBA" id="ARBA00078668"/>
    </source>
</evidence>
<sequence length="438" mass="47266">MSISACQGFLVLVEGECPGHSAAKADLRKSRASPEDGAMVTMDGPGPLPRTRPLLNRRLAEFGTTIFAEMSALATATGAINLGQGFPDTDGPEEVREAAVRALRDGRGNQYPPGPGVPELRNAISEHQRRFHGLAVDPDTEVLVTAGATEAIAAALLALVEPGDEVVALEPFYDSYAACIAMAGGRRVPVTLRPRDGAYRLDLDELRDAVTERTRLLLINTPHNPTGTVLTRAELAAVAELAVERDLLVVTDEVYEHLVFEGEHIPLVSFPGMRERTVTISSAGKTLAYTGWKIGWATGSPELVTAVRSAKQFLTYVAAGPLQYAAAEGLRLPDAYFAGLREELRAKRDLLCAGLADAGFTVHRPAGTYFVTTDIRPLGEEDGFAFCRALPKRCGVVAIPNAVFYDHREQGAPFVRFAFCKRTEVVEEAIRRLSTLRG</sequence>
<dbReference type="PANTHER" id="PTHR43807">
    <property type="entry name" value="FI04487P"/>
    <property type="match status" value="1"/>
</dbReference>
<evidence type="ECO:0000256" key="3">
    <source>
        <dbReference type="ARBA" id="ARBA00008954"/>
    </source>
</evidence>
<evidence type="ECO:0000256" key="8">
    <source>
        <dbReference type="ARBA" id="ARBA00022679"/>
    </source>
</evidence>
<dbReference type="Gene3D" id="3.40.640.10">
    <property type="entry name" value="Type I PLP-dependent aspartate aminotransferase-like (Major domain)"/>
    <property type="match status" value="1"/>
</dbReference>
<dbReference type="STRING" id="1901.BB341_15235"/>
<evidence type="ECO:0000256" key="2">
    <source>
        <dbReference type="ARBA" id="ARBA00004496"/>
    </source>
</evidence>
<feature type="compositionally biased region" description="Basic and acidic residues" evidence="16">
    <location>
        <begin position="24"/>
        <end position="34"/>
    </location>
</feature>
<dbReference type="InterPro" id="IPR051326">
    <property type="entry name" value="Kynurenine-oxoglutarate_AT"/>
</dbReference>
<keyword evidence="5" id="KW-0963">Cytoplasm</keyword>
<dbReference type="GO" id="GO:0008652">
    <property type="term" value="P:amino acid biosynthetic process"/>
    <property type="evidence" value="ECO:0007669"/>
    <property type="project" value="UniProtKB-KW"/>
</dbReference>
<dbReference type="InterPro" id="IPR015422">
    <property type="entry name" value="PyrdxlP-dep_Trfase_small"/>
</dbReference>
<dbReference type="GO" id="GO:0030170">
    <property type="term" value="F:pyridoxal phosphate binding"/>
    <property type="evidence" value="ECO:0007669"/>
    <property type="project" value="InterPro"/>
</dbReference>
<dbReference type="GO" id="GO:0005737">
    <property type="term" value="C:cytoplasm"/>
    <property type="evidence" value="ECO:0007669"/>
    <property type="project" value="UniProtKB-SubCell"/>
</dbReference>
<dbReference type="EMBL" id="CM000913">
    <property type="protein sequence ID" value="EFG07726.1"/>
    <property type="molecule type" value="Genomic_DNA"/>
</dbReference>
<evidence type="ECO:0000256" key="16">
    <source>
        <dbReference type="SAM" id="MobiDB-lite"/>
    </source>
</evidence>
<comment type="function">
    <text evidence="11">Involved in the lysine biosynthetic pathways. It catalyzes the transfer of an amino group from L-glutamate to N-succinyl-2-l-amino-6-oxoheptanedioate (N-succinyl-2-l-amino-6-ketopimelate) in a PLP-dependent reaction, yielding as products N-succinyl-l-2,6-diaminoheptanedioate (N-succinyl-diaminopimelate) and 2-oxoglutarate.</text>
</comment>
<evidence type="ECO:0000256" key="9">
    <source>
        <dbReference type="ARBA" id="ARBA00022898"/>
    </source>
</evidence>
<evidence type="ECO:0000256" key="12">
    <source>
        <dbReference type="ARBA" id="ARBA00060594"/>
    </source>
</evidence>
<protein>
    <recommendedName>
        <fullName evidence="14">Probable N-succinyldiaminopimelate aminotransferase DapC</fullName>
        <ecNumber evidence="13">2.6.1.17</ecNumber>
    </recommendedName>
    <alternativeName>
        <fullName evidence="15">DAP-AT</fullName>
    </alternativeName>
</protein>
<dbReference type="Gene3D" id="3.90.1150.10">
    <property type="entry name" value="Aspartate Aminotransferase, domain 1"/>
    <property type="match status" value="1"/>
</dbReference>
<dbReference type="CDD" id="cd00609">
    <property type="entry name" value="AAT_like"/>
    <property type="match status" value="1"/>
</dbReference>
<keyword evidence="7" id="KW-0028">Amino-acid biosynthesis</keyword>
<organism evidence="18 19">
    <name type="scientific">Streptomyces clavuligerus</name>
    <dbReference type="NCBI Taxonomy" id="1901"/>
    <lineage>
        <taxon>Bacteria</taxon>
        <taxon>Bacillati</taxon>
        <taxon>Actinomycetota</taxon>
        <taxon>Actinomycetes</taxon>
        <taxon>Kitasatosporales</taxon>
        <taxon>Streptomycetaceae</taxon>
        <taxon>Streptomyces</taxon>
    </lineage>
</organism>
<keyword evidence="19" id="KW-1185">Reference proteome</keyword>
<name>E2PUE7_STRCL</name>
<evidence type="ECO:0000256" key="6">
    <source>
        <dbReference type="ARBA" id="ARBA00022576"/>
    </source>
</evidence>
<dbReference type="InterPro" id="IPR015424">
    <property type="entry name" value="PyrdxlP-dep_Trfase"/>
</dbReference>
<evidence type="ECO:0000256" key="5">
    <source>
        <dbReference type="ARBA" id="ARBA00022490"/>
    </source>
</evidence>
<evidence type="ECO:0000256" key="14">
    <source>
        <dbReference type="ARBA" id="ARBA00073795"/>
    </source>
</evidence>
<evidence type="ECO:0000256" key="1">
    <source>
        <dbReference type="ARBA" id="ARBA00001933"/>
    </source>
</evidence>
<evidence type="ECO:0000256" key="10">
    <source>
        <dbReference type="ARBA" id="ARBA00051121"/>
    </source>
</evidence>
<dbReference type="PANTHER" id="PTHR43807:SF20">
    <property type="entry name" value="FI04487P"/>
    <property type="match status" value="1"/>
</dbReference>